<protein>
    <submittedName>
        <fullName evidence="1">Uncharacterized protein</fullName>
    </submittedName>
</protein>
<accession>A0A9D1MHN0</accession>
<dbReference type="EMBL" id="DVNF01000109">
    <property type="protein sequence ID" value="HIU60474.1"/>
    <property type="molecule type" value="Genomic_DNA"/>
</dbReference>
<reference evidence="1" key="2">
    <citation type="journal article" date="2021" name="PeerJ">
        <title>Extensive microbial diversity within the chicken gut microbiome revealed by metagenomics and culture.</title>
        <authorList>
            <person name="Gilroy R."/>
            <person name="Ravi A."/>
            <person name="Getino M."/>
            <person name="Pursley I."/>
            <person name="Horton D.L."/>
            <person name="Alikhan N.F."/>
            <person name="Baker D."/>
            <person name="Gharbi K."/>
            <person name="Hall N."/>
            <person name="Watson M."/>
            <person name="Adriaenssens E.M."/>
            <person name="Foster-Nyarko E."/>
            <person name="Jarju S."/>
            <person name="Secka A."/>
            <person name="Antonio M."/>
            <person name="Oren A."/>
            <person name="Chaudhuri R.R."/>
            <person name="La Ragione R."/>
            <person name="Hildebrand F."/>
            <person name="Pallen M.J."/>
        </authorList>
    </citation>
    <scope>NUCLEOTIDE SEQUENCE</scope>
    <source>
        <strain evidence="1">18911</strain>
    </source>
</reference>
<name>A0A9D1MHN0_9FIRM</name>
<dbReference type="SUPFAM" id="SSF88659">
    <property type="entry name" value="Sigma3 and sigma4 domains of RNA polymerase sigma factors"/>
    <property type="match status" value="1"/>
</dbReference>
<proteinExistence type="predicted"/>
<gene>
    <name evidence="1" type="ORF">IAB05_03660</name>
</gene>
<sequence length="156" mass="18138">MAKIILTVYPDLKELKRKYAAKMKKLRSFDYNALGHDAESVFGDYIVTAVTFDALKRFHTTVNAALDLLTEQEKSVIKAEFFDGLERENMIKLLNVNKSGLKYLRTKALKKVQVYVEMLGFTEDDILEYFNEDPYFIEAAEEIEARYEVAKRFLKS</sequence>
<evidence type="ECO:0000313" key="2">
    <source>
        <dbReference type="Proteomes" id="UP000824094"/>
    </source>
</evidence>
<dbReference type="Proteomes" id="UP000824094">
    <property type="component" value="Unassembled WGS sequence"/>
</dbReference>
<dbReference type="AlphaFoldDB" id="A0A9D1MHN0"/>
<comment type="caution">
    <text evidence="1">The sequence shown here is derived from an EMBL/GenBank/DDBJ whole genome shotgun (WGS) entry which is preliminary data.</text>
</comment>
<evidence type="ECO:0000313" key="1">
    <source>
        <dbReference type="EMBL" id="HIU60474.1"/>
    </source>
</evidence>
<organism evidence="1 2">
    <name type="scientific">Candidatus Stercoripulliclostridium merdigallinarum</name>
    <dbReference type="NCBI Taxonomy" id="2840951"/>
    <lineage>
        <taxon>Bacteria</taxon>
        <taxon>Bacillati</taxon>
        <taxon>Bacillota</taxon>
        <taxon>Clostridia</taxon>
        <taxon>Eubacteriales</taxon>
        <taxon>Candidatus Stercoripulliclostridium</taxon>
    </lineage>
</organism>
<dbReference type="InterPro" id="IPR013324">
    <property type="entry name" value="RNA_pol_sigma_r3/r4-like"/>
</dbReference>
<reference evidence="1" key="1">
    <citation type="submission" date="2020-10" db="EMBL/GenBank/DDBJ databases">
        <authorList>
            <person name="Gilroy R."/>
        </authorList>
    </citation>
    <scope>NUCLEOTIDE SEQUENCE</scope>
    <source>
        <strain evidence="1">18911</strain>
    </source>
</reference>